<keyword evidence="3" id="KW-1185">Reference proteome</keyword>
<dbReference type="Gene3D" id="2.160.20.10">
    <property type="entry name" value="Single-stranded right-handed beta-helix, Pectin lyase-like"/>
    <property type="match status" value="1"/>
</dbReference>
<evidence type="ECO:0000313" key="2">
    <source>
        <dbReference type="EMBL" id="SOE59505.1"/>
    </source>
</evidence>
<dbReference type="InterPro" id="IPR059186">
    <property type="entry name" value="SACTE_4363"/>
</dbReference>
<dbReference type="InterPro" id="IPR044048">
    <property type="entry name" value="Big_12"/>
</dbReference>
<dbReference type="InterPro" id="IPR012334">
    <property type="entry name" value="Pectin_lyas_fold"/>
</dbReference>
<feature type="domain" description="Bacterial Ig-like" evidence="1">
    <location>
        <begin position="643"/>
        <end position="734"/>
    </location>
</feature>
<evidence type="ECO:0000259" key="1">
    <source>
        <dbReference type="Pfam" id="PF19078"/>
    </source>
</evidence>
<dbReference type="CDD" id="cd23669">
    <property type="entry name" value="GH55_SacteLam55A-like"/>
    <property type="match status" value="1"/>
</dbReference>
<accession>A0A2C8Z6L4</accession>
<dbReference type="EMBL" id="OCST01000002">
    <property type="protein sequence ID" value="SOE59505.1"/>
    <property type="molecule type" value="Genomic_DNA"/>
</dbReference>
<dbReference type="SUPFAM" id="SSF51126">
    <property type="entry name" value="Pectin lyase-like"/>
    <property type="match status" value="1"/>
</dbReference>
<dbReference type="Proteomes" id="UP000219440">
    <property type="component" value="Unassembled WGS sequence"/>
</dbReference>
<protein>
    <recommendedName>
        <fullName evidence="1">Bacterial Ig-like domain-containing protein</fullName>
    </recommendedName>
</protein>
<dbReference type="RefSeq" id="WP_179691794.1">
    <property type="nucleotide sequence ID" value="NZ_BMLC01000001.1"/>
</dbReference>
<name>A0A2C8Z6L4_9MICO</name>
<dbReference type="AlphaFoldDB" id="A0A2C8Z6L4"/>
<dbReference type="Pfam" id="PF19078">
    <property type="entry name" value="Big_12"/>
    <property type="match status" value="1"/>
</dbReference>
<dbReference type="InterPro" id="IPR011050">
    <property type="entry name" value="Pectin_lyase_fold/virulence"/>
</dbReference>
<proteinExistence type="predicted"/>
<reference evidence="2 3" key="1">
    <citation type="submission" date="2017-09" db="EMBL/GenBank/DDBJ databases">
        <authorList>
            <person name="Ehlers B."/>
            <person name="Leendertz F.H."/>
        </authorList>
    </citation>
    <scope>NUCLEOTIDE SEQUENCE [LARGE SCALE GENOMIC DNA]</scope>
    <source>
        <strain evidence="2 3">CGMCC 1.05381</strain>
    </source>
</reference>
<gene>
    <name evidence="2" type="ORF">SAMN06296378_0951</name>
</gene>
<evidence type="ECO:0000313" key="3">
    <source>
        <dbReference type="Proteomes" id="UP000219440"/>
    </source>
</evidence>
<sequence length="913" mass="95371">MLLPHVTPAPRRRRLRSLVAAVTATGLVVGLSLTGTSAAFASPQARPAPPSSAEPDFGPNVRIFDPSMPTSQIQAEVDAIRDRQINDEMGTNRYALLFKPGSYGTVENPLMIQVGYYTEVAGLGLNPTDVTINGHVDVYNRCRPATGCFALDNFWRSMSNLTINVTGGEGCRASANFWAASQASPVRRVNIIGGNLSLMDYCTDGPQFASGGFIADSTMGPVINGSQQQYFTRNSSVGSWSNGVWNQVFSGVGGAPAECFPAVTDVCGPYTTVDKTPVSKEKPYLYLDSAGRYNVFVPSLRTNSTGASWVNGPTPGRSILLSRFFVAKPGDSVQTINKQLKSGKNLLFTPGVYAIDKTIKVQNANTVVLGIGIATLTAVKGAVVMAVEDVAGVGIAGITIDAGTKNSPVLLQIGSVKKEKADIGDRHESSSRSNPTTLQDVFFRIGGPNVGKADVSLEVNSDNVILDDIWAWRADHGIAGTVGWDINTAKNGVIVNGDNVTATGLFVEHYQQHNVIWNGNGGEIVFFQNELAYDPPSQAAWMQAPGVNGWSALKVADSVTTFTASALGSYSFFNQGVDIFAANAFEVPGTLAPGSLHNMLTIFLDPSKAKGGITNVINGIGGSSTIDNASTPVTVGDYPAVPDTTAPTVAITDDIAASAPGDVTFSFAFSESVGASFTADDVAVVGGAKGAFARQDSTHATLVVRPPGNSTGVIDVSVAAGSFSDAAGNANTASVVARQEFDTVLPPSTRRLLTFDEGTPPTLIGFGGVDPTIVVDPTNAANRVAQVVKGAGAAVWSGTTIATMPNAAIERIAFTSTLTSLTARVWSPDAGIRVRLKVENAADGAQSVETDATTTLAGGWETLTFNLANQVATTAALNPALVYNKVSVFFDFGTVGSGKIYYLDDLDLAPKGS</sequence>
<organism evidence="2 3">
    <name type="scientific">Salinibacterium xinjiangense</name>
    <dbReference type="NCBI Taxonomy" id="386302"/>
    <lineage>
        <taxon>Bacteria</taxon>
        <taxon>Bacillati</taxon>
        <taxon>Actinomycetota</taxon>
        <taxon>Actinomycetes</taxon>
        <taxon>Micrococcales</taxon>
        <taxon>Microbacteriaceae</taxon>
        <taxon>Salinibacterium</taxon>
    </lineage>
</organism>